<proteinExistence type="predicted"/>
<protein>
    <recommendedName>
        <fullName evidence="2">Homoserine kinase</fullName>
    </recommendedName>
</protein>
<organism evidence="1">
    <name type="scientific">Streptomyces haneummycinicus</name>
    <dbReference type="NCBI Taxonomy" id="3074435"/>
    <lineage>
        <taxon>Bacteria</taxon>
        <taxon>Bacillati</taxon>
        <taxon>Actinomycetota</taxon>
        <taxon>Actinomycetes</taxon>
        <taxon>Kitasatosporales</taxon>
        <taxon>Streptomycetaceae</taxon>
        <taxon>Streptomyces</taxon>
    </lineage>
</organism>
<gene>
    <name evidence="1" type="ORF">SHKM778_16880</name>
</gene>
<dbReference type="AlphaFoldDB" id="A0AAT9HD35"/>
<dbReference type="SUPFAM" id="SSF55060">
    <property type="entry name" value="GHMP Kinase, C-terminal domain"/>
    <property type="match status" value="1"/>
</dbReference>
<dbReference type="EMBL" id="AP035768">
    <property type="protein sequence ID" value="BFO15300.1"/>
    <property type="molecule type" value="Genomic_DNA"/>
</dbReference>
<dbReference type="Gene3D" id="3.30.70.890">
    <property type="entry name" value="GHMP kinase, C-terminal domain"/>
    <property type="match status" value="1"/>
</dbReference>
<sequence>MISGAGPTVMALADADSADKVEALAGTDWAANRLGLDVRGASVLPLAT</sequence>
<reference evidence="1" key="1">
    <citation type="submission" date="2024-06" db="EMBL/GenBank/DDBJ databases">
        <authorList>
            <consortium name="consrtm"/>
            <person name="Uemura M."/>
            <person name="Terahara T."/>
        </authorList>
    </citation>
    <scope>NUCLEOTIDE SEQUENCE</scope>
    <source>
        <strain evidence="1">KM77-8</strain>
    </source>
</reference>
<dbReference type="InterPro" id="IPR036554">
    <property type="entry name" value="GHMP_kinase_C_sf"/>
</dbReference>
<evidence type="ECO:0008006" key="2">
    <source>
        <dbReference type="Google" id="ProtNLM"/>
    </source>
</evidence>
<reference evidence="1" key="2">
    <citation type="submission" date="2024-07" db="EMBL/GenBank/DDBJ databases">
        <title>Streptomyces haneummycinica sp. nov., a new antibiotic-producing actinobacterium isolated from marine sediment.</title>
        <authorList>
            <person name="Uemura M."/>
            <person name="Hamada M."/>
            <person name="Hirano S."/>
            <person name="Kobayashi K."/>
            <person name="Ohshiro T."/>
            <person name="Kobayashi T."/>
            <person name="Terahara T."/>
        </authorList>
    </citation>
    <scope>NUCLEOTIDE SEQUENCE</scope>
    <source>
        <strain evidence="1">KM77-8</strain>
    </source>
</reference>
<evidence type="ECO:0000313" key="1">
    <source>
        <dbReference type="EMBL" id="BFO15300.1"/>
    </source>
</evidence>
<accession>A0AAT9HD35</accession>
<name>A0AAT9HD35_9ACTN</name>